<evidence type="ECO:0000259" key="2">
    <source>
        <dbReference type="Pfam" id="PF07969"/>
    </source>
</evidence>
<organism evidence="3 4">
    <name type="scientific">Qipengyuania aurantiaca</name>
    <dbReference type="NCBI Taxonomy" id="2867233"/>
    <lineage>
        <taxon>Bacteria</taxon>
        <taxon>Pseudomonadati</taxon>
        <taxon>Pseudomonadota</taxon>
        <taxon>Alphaproteobacteria</taxon>
        <taxon>Sphingomonadales</taxon>
        <taxon>Erythrobacteraceae</taxon>
        <taxon>Qipengyuania</taxon>
    </lineage>
</organism>
<dbReference type="EMBL" id="CP081295">
    <property type="protein sequence ID" value="QZD89952.1"/>
    <property type="molecule type" value="Genomic_DNA"/>
</dbReference>
<dbReference type="InterPro" id="IPR011059">
    <property type="entry name" value="Metal-dep_hydrolase_composite"/>
</dbReference>
<reference evidence="3 4" key="1">
    <citation type="submission" date="2021-08" db="EMBL/GenBank/DDBJ databases">
        <title>Comparative Genomics Analysis of the Genus Qipengyuania Reveals Extensive Genetic Diversity and Metabolic Versatility, Including the Description of Fifteen Novel Species.</title>
        <authorList>
            <person name="Liu Y."/>
        </authorList>
    </citation>
    <scope>NUCLEOTIDE SEQUENCE [LARGE SCALE GENOMIC DNA]</scope>
    <source>
        <strain evidence="3 4">1NDH13</strain>
    </source>
</reference>
<dbReference type="SUPFAM" id="SSF51338">
    <property type="entry name" value="Composite domain of metallo-dependent hydrolases"/>
    <property type="match status" value="1"/>
</dbReference>
<dbReference type="Pfam" id="PF07969">
    <property type="entry name" value="Amidohydro_3"/>
    <property type="match status" value="1"/>
</dbReference>
<evidence type="ECO:0000256" key="1">
    <source>
        <dbReference type="SAM" id="SignalP"/>
    </source>
</evidence>
<dbReference type="Gene3D" id="3.20.20.140">
    <property type="entry name" value="Metal-dependent hydrolases"/>
    <property type="match status" value="1"/>
</dbReference>
<dbReference type="InterPro" id="IPR032466">
    <property type="entry name" value="Metal_Hydrolase"/>
</dbReference>
<gene>
    <name evidence="3" type="ORF">K3148_00610</name>
</gene>
<dbReference type="InterPro" id="IPR013108">
    <property type="entry name" value="Amidohydro_3"/>
</dbReference>
<feature type="signal peptide" evidence="1">
    <location>
        <begin position="1"/>
        <end position="27"/>
    </location>
</feature>
<keyword evidence="4" id="KW-1185">Reference proteome</keyword>
<evidence type="ECO:0000313" key="4">
    <source>
        <dbReference type="Proteomes" id="UP000824281"/>
    </source>
</evidence>
<protein>
    <submittedName>
        <fullName evidence="3">Amidohydrolase family protein</fullName>
    </submittedName>
</protein>
<dbReference type="Proteomes" id="UP000824281">
    <property type="component" value="Chromosome"/>
</dbReference>
<accession>A0ABX8ZLQ7</accession>
<dbReference type="InterPro" id="IPR051781">
    <property type="entry name" value="Metallo-dep_Hydrolase"/>
</dbReference>
<name>A0ABX8ZLQ7_9SPHN</name>
<keyword evidence="1" id="KW-0732">Signal</keyword>
<feature type="chain" id="PRO_5047192312" evidence="1">
    <location>
        <begin position="28"/>
        <end position="417"/>
    </location>
</feature>
<dbReference type="RefSeq" id="WP_221425428.1">
    <property type="nucleotide sequence ID" value="NZ_CP081295.1"/>
</dbReference>
<feature type="domain" description="Amidohydrolase 3" evidence="2">
    <location>
        <begin position="299"/>
        <end position="412"/>
    </location>
</feature>
<sequence>MTPIAKSRRAFAALTASLAATLAPALAAQDVAVRGETVHTMAGAPISDGVVVIEDGVITAVGPAATTAIPEGMRVLSAPVVTPGLIDAHSTVGLAGYLNQDGDQDQLENSAPIQPHLRAIDAYNPRDRLVEWVRELGVTTLHTGHGPGALVSGQTMVIKTHGATVEDAVLVERAMIAANLGETAMADGQTAPGTRSKQMAMLRSALVEARNNLASLENVDGDGESDDKPARRDLVNEALRDVLAGKVPLMVTAWRERDILNALRLAEEFDIRVVIDGAAEAYLVTDQLREAGATVLLHPPRARQYGDLENASFDTAAKLRAAGVPFAFQSGYEGYVPKTRVVQWEAGVAAANGLGMEAALEAITIDAARALGVSDRIGSLEVGKHGDVALFEGDPFETVNRTLGVVIDGVVVSDQPR</sequence>
<proteinExistence type="predicted"/>
<dbReference type="SUPFAM" id="SSF51556">
    <property type="entry name" value="Metallo-dependent hydrolases"/>
    <property type="match status" value="1"/>
</dbReference>
<evidence type="ECO:0000313" key="3">
    <source>
        <dbReference type="EMBL" id="QZD89952.1"/>
    </source>
</evidence>
<dbReference type="PANTHER" id="PTHR43135">
    <property type="entry name" value="ALPHA-D-RIBOSE 1-METHYLPHOSPHONATE 5-TRIPHOSPHATE DIPHOSPHATASE"/>
    <property type="match status" value="1"/>
</dbReference>
<dbReference type="PANTHER" id="PTHR43135:SF3">
    <property type="entry name" value="ALPHA-D-RIBOSE 1-METHYLPHOSPHONATE 5-TRIPHOSPHATE DIPHOSPHATASE"/>
    <property type="match status" value="1"/>
</dbReference>